<organism evidence="1 2">
    <name type="scientific">Spirosoma profusum</name>
    <dbReference type="NCBI Taxonomy" id="2771354"/>
    <lineage>
        <taxon>Bacteria</taxon>
        <taxon>Pseudomonadati</taxon>
        <taxon>Bacteroidota</taxon>
        <taxon>Cytophagia</taxon>
        <taxon>Cytophagales</taxon>
        <taxon>Cytophagaceae</taxon>
        <taxon>Spirosoma</taxon>
    </lineage>
</organism>
<keyword evidence="2" id="KW-1185">Reference proteome</keyword>
<evidence type="ECO:0000313" key="1">
    <source>
        <dbReference type="EMBL" id="MBD2704970.1"/>
    </source>
</evidence>
<gene>
    <name evidence="1" type="ORF">IC229_30355</name>
</gene>
<dbReference type="EMBL" id="JACWZY010000041">
    <property type="protein sequence ID" value="MBD2704970.1"/>
    <property type="molecule type" value="Genomic_DNA"/>
</dbReference>
<protein>
    <submittedName>
        <fullName evidence="1">Uncharacterized protein</fullName>
    </submittedName>
</protein>
<dbReference type="AlphaFoldDB" id="A0A927AV40"/>
<sequence length="59" mass="6803">MFLHKLIANTPFRPEVAPQIKKLQLGFSDQFRAYINGKLIFGGQDEFLSRDCRFLGTID</sequence>
<proteinExistence type="predicted"/>
<comment type="caution">
    <text evidence="1">The sequence shown here is derived from an EMBL/GenBank/DDBJ whole genome shotgun (WGS) entry which is preliminary data.</text>
</comment>
<accession>A0A927AV40</accession>
<dbReference type="RefSeq" id="WP_190891967.1">
    <property type="nucleotide sequence ID" value="NZ_JACWZY010000041.1"/>
</dbReference>
<reference evidence="1" key="1">
    <citation type="submission" date="2020-09" db="EMBL/GenBank/DDBJ databases">
        <authorList>
            <person name="Kim M.K."/>
        </authorList>
    </citation>
    <scope>NUCLEOTIDE SEQUENCE</scope>
    <source>
        <strain evidence="1">BT702</strain>
    </source>
</reference>
<name>A0A927AV40_9BACT</name>
<evidence type="ECO:0000313" key="2">
    <source>
        <dbReference type="Proteomes" id="UP000598820"/>
    </source>
</evidence>
<dbReference type="Proteomes" id="UP000598820">
    <property type="component" value="Unassembled WGS sequence"/>
</dbReference>